<feature type="repeat" description="TPR" evidence="1">
    <location>
        <begin position="769"/>
        <end position="802"/>
    </location>
</feature>
<dbReference type="SUPFAM" id="SSF48452">
    <property type="entry name" value="TPR-like"/>
    <property type="match status" value="2"/>
</dbReference>
<proteinExistence type="predicted"/>
<dbReference type="SMART" id="SM00028">
    <property type="entry name" value="TPR"/>
    <property type="match status" value="8"/>
</dbReference>
<gene>
    <name evidence="2" type="ordered locus">MGMSRv2__1551</name>
</gene>
<dbReference type="EMBL" id="HG794546">
    <property type="protein sequence ID" value="CDK98766.1"/>
    <property type="molecule type" value="Genomic_DNA"/>
</dbReference>
<feature type="repeat" description="TPR" evidence="1">
    <location>
        <begin position="870"/>
        <end position="903"/>
    </location>
</feature>
<dbReference type="Gene3D" id="3.40.50.2000">
    <property type="entry name" value="Glycogen Phosphorylase B"/>
    <property type="match status" value="2"/>
</dbReference>
<dbReference type="KEGG" id="mgy:MGMSRv2__1551"/>
<organism evidence="2 3">
    <name type="scientific">Magnetospirillum gryphiswaldense (strain DSM 6361 / JCM 21280 / NBRC 15271 / MSR-1)</name>
    <dbReference type="NCBI Taxonomy" id="431944"/>
    <lineage>
        <taxon>Bacteria</taxon>
        <taxon>Pseudomonadati</taxon>
        <taxon>Pseudomonadota</taxon>
        <taxon>Alphaproteobacteria</taxon>
        <taxon>Rhodospirillales</taxon>
        <taxon>Rhodospirillaceae</taxon>
        <taxon>Magnetospirillum</taxon>
    </lineage>
</organism>
<dbReference type="AlphaFoldDB" id="V6F3D0"/>
<dbReference type="PROSITE" id="PS50005">
    <property type="entry name" value="TPR"/>
    <property type="match status" value="3"/>
</dbReference>
<dbReference type="Gene3D" id="1.25.40.10">
    <property type="entry name" value="Tetratricopeptide repeat domain"/>
    <property type="match status" value="2"/>
</dbReference>
<dbReference type="Proteomes" id="UP000018922">
    <property type="component" value="Chromosome I"/>
</dbReference>
<evidence type="ECO:0000256" key="1">
    <source>
        <dbReference type="PROSITE-ProRule" id="PRU00339"/>
    </source>
</evidence>
<evidence type="ECO:0000313" key="2">
    <source>
        <dbReference type="EMBL" id="CDK98766.1"/>
    </source>
</evidence>
<reference evidence="2 3" key="1">
    <citation type="journal article" date="2014" name="Genome Announc.">
        <title>Complete genome sequence of Magnetospirillum gryphiswaldense MSR-1.</title>
        <authorList>
            <person name="Wang X."/>
            <person name="Wang Q."/>
            <person name="Zhang W."/>
            <person name="Wang Y."/>
            <person name="Li L."/>
            <person name="Wen T."/>
            <person name="Zhang T."/>
            <person name="Zhang Y."/>
            <person name="Xu J."/>
            <person name="Hu J."/>
            <person name="Li S."/>
            <person name="Liu L."/>
            <person name="Liu J."/>
            <person name="Jiang W."/>
            <person name="Tian J."/>
            <person name="Li Y."/>
            <person name="Schuler D."/>
            <person name="Wang L."/>
            <person name="Li J."/>
        </authorList>
    </citation>
    <scope>NUCLEOTIDE SEQUENCE [LARGE SCALE GENOMIC DNA]</scope>
    <source>
        <strain evidence="3">DSM 6361 / JCM 21280 / NBRC 15271 / MSR-1</strain>
    </source>
</reference>
<dbReference type="eggNOG" id="COG0859">
    <property type="taxonomic scope" value="Bacteria"/>
</dbReference>
<dbReference type="PANTHER" id="PTHR44809:SF1">
    <property type="entry name" value="PROTEIN O-MANNOSYL-TRANSFERASE TMTC1"/>
    <property type="match status" value="1"/>
</dbReference>
<feature type="repeat" description="TPR" evidence="1">
    <location>
        <begin position="184"/>
        <end position="217"/>
    </location>
</feature>
<dbReference type="PANTHER" id="PTHR44809">
    <property type="match status" value="1"/>
</dbReference>
<dbReference type="Pfam" id="PF14559">
    <property type="entry name" value="TPR_19"/>
    <property type="match status" value="2"/>
</dbReference>
<name>V6F3D0_MAGGM</name>
<dbReference type="InterPro" id="IPR052943">
    <property type="entry name" value="TMTC_O-mannosyl-trnsfr"/>
</dbReference>
<dbReference type="eggNOG" id="COG0457">
    <property type="taxonomic scope" value="Bacteria"/>
</dbReference>
<evidence type="ECO:0008006" key="4">
    <source>
        <dbReference type="Google" id="ProtNLM"/>
    </source>
</evidence>
<dbReference type="HOGENOM" id="CLU_006624_0_0_5"/>
<keyword evidence="3" id="KW-1185">Reference proteome</keyword>
<dbReference type="SUPFAM" id="SSF53756">
    <property type="entry name" value="UDP-Glycosyltransferase/glycogen phosphorylase"/>
    <property type="match status" value="2"/>
</dbReference>
<keyword evidence="1" id="KW-0802">TPR repeat</keyword>
<dbReference type="Pfam" id="PF13432">
    <property type="entry name" value="TPR_16"/>
    <property type="match status" value="2"/>
</dbReference>
<protein>
    <recommendedName>
        <fullName evidence="4">TPR repeat</fullName>
    </recommendedName>
</protein>
<sequence length="1209" mass="129370">MDHMGEPAMDSAAMEAELYAARAARDAVDYANALAAYDAALTIDPAHAGALAGKGAMLRALGRTREALPVLMKVLDHDSHHLEARLELALTLQGLGRPDEARVIFTALVREPAPPAQAWHGLALLLLSEGHEAAAESALRRAIAQAPDLIDARQQLADLLARRMDLAAAIDLYHSILAMDADNALALSGLGQTLIGLGRMDEAQDQLERSLAIMPSNPHAHLGRARLNLLDGHLQGAWDDLEWRWQAVGRTRPQPPGQSWNGDDELVGQTILLWAEQGIAEIIHLLRYVPEIAHRAGKVVLGLPQPLTGLVKGLEGVFAVIASGEKLPSGLRIDYNASLNDLPRLFGTSLSGIPRAPYLAPPPGHRVPVSAPPAALLKVGLAWAGPRAAWSIPFTQVMDLLGLSGAAFFGLQLGNRAQDAARMAHPALITDLSPSISDYADLAGRIAEMDLVITVDGAVAHLAGALGKPVWVMLPTAPDWRWMRGRDDSPWYGSARLFRQARPGDWIGTITQVMNALDERLAQERAQRQDNTQTQTGPRAAQRAMLSTHLMDGDLYVDVGCGSAAPHVLDIASQDMDSLRVLAIDARSGEAAILDDTIGISGLSDIVTVRQAVVGAARLPVAVAAKKRDGRAVYALPAWVEAAEHSLPLAEILDEFLDDGADDKTCRLVLRLGAKGDEAAIIDGLGDYTPAAIVFSHAQGSEAAERLNQRGYRLFQFPGDVAAGNVIPFTGHDGTVVLALAPGQAPAPLYGDAGDPTSPASMGKVAVMATHLANRGNAELAKGLLNQAGASFARALAMDPSNVDANANLGGLLRRIGRATAAAACWRRALAAGAPPLVRANLANVLRESGHLASSEAAFLQALTDLPDNAEVLYAFGLLERERGRPREALGLFERAEHLRPGTVPGHEMAATLLKSGNLARGMAEMINRPAISLPEVKAPEWDGSRLDARTILVRDENDSVDTIMLSRYIPLVALQGGLVSVECVPELAPLLTGLAGVEQVIPRGQSLPKVDCTVRLLDVPRLLGTTSRTTPPRNVPYLHLPDGVLPFRFPDDQRLHVGLSWVGQRERDRGIPLPVLMRLAALPQIDLVSLQRGDQATDLISTGNRLFVEEMGSHCRDVVDLAALVAGLDLIVTTDTVEAHLAGALGKPVWVLLPLGNDWRWVDDRDDSVWYPTMRVFRQSTDGTWTRAMTRIAEAMSAMAAGKRGRRG</sequence>
<accession>V6F3D0</accession>
<dbReference type="InterPro" id="IPR019734">
    <property type="entry name" value="TPR_rpt"/>
</dbReference>
<dbReference type="InterPro" id="IPR011990">
    <property type="entry name" value="TPR-like_helical_dom_sf"/>
</dbReference>
<evidence type="ECO:0000313" key="3">
    <source>
        <dbReference type="Proteomes" id="UP000018922"/>
    </source>
</evidence>
<dbReference type="STRING" id="1430440.MGMSRv2__1551"/>